<organism evidence="1 2">
    <name type="scientific">Edwardsiella hoshinae</name>
    <dbReference type="NCBI Taxonomy" id="93378"/>
    <lineage>
        <taxon>Bacteria</taxon>
        <taxon>Pseudomonadati</taxon>
        <taxon>Pseudomonadota</taxon>
        <taxon>Gammaproteobacteria</taxon>
        <taxon>Enterobacterales</taxon>
        <taxon>Hafniaceae</taxon>
        <taxon>Edwardsiella</taxon>
    </lineage>
</organism>
<dbReference type="AlphaFoldDB" id="A0A376DCR6"/>
<name>A0A376DCR6_9GAMM</name>
<protein>
    <submittedName>
        <fullName evidence="1">Uncharacterized protein</fullName>
    </submittedName>
</protein>
<proteinExistence type="predicted"/>
<dbReference type="Proteomes" id="UP000255248">
    <property type="component" value="Unassembled WGS sequence"/>
</dbReference>
<gene>
    <name evidence="1" type="ORF">NCTC12121_01309</name>
</gene>
<accession>A0A376DCR6</accession>
<dbReference type="EMBL" id="UFXZ01000001">
    <property type="protein sequence ID" value="STC86931.1"/>
    <property type="molecule type" value="Genomic_DNA"/>
</dbReference>
<reference evidence="1 2" key="1">
    <citation type="submission" date="2018-06" db="EMBL/GenBank/DDBJ databases">
        <authorList>
            <consortium name="Pathogen Informatics"/>
            <person name="Doyle S."/>
        </authorList>
    </citation>
    <scope>NUCLEOTIDE SEQUENCE [LARGE SCALE GENOMIC DNA]</scope>
    <source>
        <strain evidence="1 2">NCTC12121</strain>
    </source>
</reference>
<evidence type="ECO:0000313" key="2">
    <source>
        <dbReference type="Proteomes" id="UP000255248"/>
    </source>
</evidence>
<evidence type="ECO:0000313" key="1">
    <source>
        <dbReference type="EMBL" id="STC86931.1"/>
    </source>
</evidence>
<sequence>MEISLLTLGLSLLAGMLITLSPAWLINLSTAR</sequence>